<dbReference type="PROSITE" id="PS50188">
    <property type="entry name" value="B302_SPRY"/>
    <property type="match status" value="1"/>
</dbReference>
<dbReference type="InterPro" id="IPR043136">
    <property type="entry name" value="B30.2/SPRY_sf"/>
</dbReference>
<protein>
    <recommendedName>
        <fullName evidence="1">B30.2/SPRY domain-containing protein</fullName>
    </recommendedName>
</protein>
<evidence type="ECO:0000313" key="3">
    <source>
        <dbReference type="Proteomes" id="UP000261520"/>
    </source>
</evidence>
<dbReference type="InterPro" id="IPR001870">
    <property type="entry name" value="B30.2/SPRY"/>
</dbReference>
<organism evidence="2 3">
    <name type="scientific">Periophthalmus magnuspinnatus</name>
    <dbReference type="NCBI Taxonomy" id="409849"/>
    <lineage>
        <taxon>Eukaryota</taxon>
        <taxon>Metazoa</taxon>
        <taxon>Chordata</taxon>
        <taxon>Craniata</taxon>
        <taxon>Vertebrata</taxon>
        <taxon>Euteleostomi</taxon>
        <taxon>Actinopterygii</taxon>
        <taxon>Neopterygii</taxon>
        <taxon>Teleostei</taxon>
        <taxon>Neoteleostei</taxon>
        <taxon>Acanthomorphata</taxon>
        <taxon>Gobiaria</taxon>
        <taxon>Gobiiformes</taxon>
        <taxon>Gobioidei</taxon>
        <taxon>Gobiidae</taxon>
        <taxon>Oxudercinae</taxon>
        <taxon>Periophthalmus</taxon>
    </lineage>
</organism>
<dbReference type="PANTHER" id="PTHR24103">
    <property type="entry name" value="E3 UBIQUITIN-PROTEIN LIGASE TRIM"/>
    <property type="match status" value="1"/>
</dbReference>
<keyword evidence="3" id="KW-1185">Reference proteome</keyword>
<dbReference type="STRING" id="409849.ENSPMGP00000001104"/>
<dbReference type="Proteomes" id="UP000261520">
    <property type="component" value="Unplaced"/>
</dbReference>
<dbReference type="InterPro" id="IPR050143">
    <property type="entry name" value="TRIM/RBCC"/>
</dbReference>
<evidence type="ECO:0000259" key="1">
    <source>
        <dbReference type="PROSITE" id="PS50188"/>
    </source>
</evidence>
<accession>A0A3B3Z988</accession>
<proteinExistence type="predicted"/>
<name>A0A3B3Z988_9GOBI</name>
<dbReference type="Gene3D" id="2.60.120.920">
    <property type="match status" value="1"/>
</dbReference>
<evidence type="ECO:0000313" key="2">
    <source>
        <dbReference type="Ensembl" id="ENSPMGP00000001104.1"/>
    </source>
</evidence>
<dbReference type="InterPro" id="IPR013320">
    <property type="entry name" value="ConA-like_dom_sf"/>
</dbReference>
<dbReference type="InterPro" id="IPR003879">
    <property type="entry name" value="Butyrophylin_SPRY"/>
</dbReference>
<feature type="domain" description="B30.2/SPRY" evidence="1">
    <location>
        <begin position="73"/>
        <end position="267"/>
    </location>
</feature>
<reference evidence="2" key="2">
    <citation type="submission" date="2025-09" db="UniProtKB">
        <authorList>
            <consortium name="Ensembl"/>
        </authorList>
    </citation>
    <scope>IDENTIFICATION</scope>
</reference>
<dbReference type="SUPFAM" id="SSF49899">
    <property type="entry name" value="Concanavalin A-like lectins/glucanases"/>
    <property type="match status" value="1"/>
</dbReference>
<reference evidence="2" key="1">
    <citation type="submission" date="2025-08" db="UniProtKB">
        <authorList>
            <consortium name="Ensembl"/>
        </authorList>
    </citation>
    <scope>IDENTIFICATION</scope>
</reference>
<dbReference type="InterPro" id="IPR003877">
    <property type="entry name" value="SPRY_dom"/>
</dbReference>
<dbReference type="Pfam" id="PF00622">
    <property type="entry name" value="SPRY"/>
    <property type="match status" value="1"/>
</dbReference>
<dbReference type="Ensembl" id="ENSPMGT00000001169.1">
    <property type="protein sequence ID" value="ENSPMGP00000001104.1"/>
    <property type="gene ID" value="ENSPMGG00000001006.1"/>
</dbReference>
<sequence>TRTDVMKQQIHAQFEAMRAVLKQDEQAVIETLDIDMKRTREMLGQVLKTWNQHKSDGAEENIRLDEERFEKLVQMLSSVCKELRAQLQRKNLLLVDPQTCHPRLNATSDGKGLFYREACSSPEHPLKFDQVCCGLGSAPLCSGQGYWEVDVRCCSSWAVGVAYERLERKGRDKGSKLGRNRNSWCVEYRNEKLLAWHNDRNMVCHWVGVGRSRLSRVGMWVQFDKGQLVFFDAETMSVLHSFSAVMTTVFDRAHHQFTEPLYPAVRF</sequence>
<dbReference type="PRINTS" id="PR01407">
    <property type="entry name" value="BUTYPHLNCDUF"/>
</dbReference>
<dbReference type="AlphaFoldDB" id="A0A3B3Z988"/>